<dbReference type="InterPro" id="IPR015943">
    <property type="entry name" value="WD40/YVTN_repeat-like_dom_sf"/>
</dbReference>
<feature type="repeat" description="WD" evidence="3">
    <location>
        <begin position="73"/>
        <end position="114"/>
    </location>
</feature>
<keyword evidence="1 3" id="KW-0853">WD repeat</keyword>
<sequence>MLYETYGGDAKDSIWVLQGMESEWSQHPSTLHGHSGSVRAIAFSPDGSCLASGSDDHTVRLWDPVSGVSIATLKGHSDLVRTVAFSPDGSRLATGSEDHTLHLWDPRSCTSIAKLEGHSDWVVTTAFSPDGRLLASGSYDHTLRLWNAKSGAFIRMIKDSSDRIQELQFSFDGYILISHLEKETLTWDLDSQLSYQSSSVTTAGPSVATTPLIWYHQSHWIQVMQQQDGHPRRICYIPSHHLLSTKLVVSSQETYSRLAVGCYDGRMIILIVSHDLLGQDFSMEPVDTQLPGGATPHSPVRSLATNDGLPLTSDPPPFTNDGPSLTNDGPPLINEEPPLVNHDTSQKHARGFHRVLQRLRLYPR</sequence>
<dbReference type="Pfam" id="PF00400">
    <property type="entry name" value="WD40"/>
    <property type="match status" value="3"/>
</dbReference>
<evidence type="ECO:0008006" key="7">
    <source>
        <dbReference type="Google" id="ProtNLM"/>
    </source>
</evidence>
<keyword evidence="6" id="KW-1185">Reference proteome</keyword>
<dbReference type="PRINTS" id="PR00320">
    <property type="entry name" value="GPROTEINBRPT"/>
</dbReference>
<dbReference type="OrthoDB" id="3266532at2759"/>
<evidence type="ECO:0000313" key="5">
    <source>
        <dbReference type="EMBL" id="KAF9517923.1"/>
    </source>
</evidence>
<dbReference type="Gene3D" id="2.130.10.10">
    <property type="entry name" value="YVTN repeat-like/Quinoprotein amine dehydrogenase"/>
    <property type="match status" value="1"/>
</dbReference>
<evidence type="ECO:0000256" key="1">
    <source>
        <dbReference type="ARBA" id="ARBA00022574"/>
    </source>
</evidence>
<organism evidence="5 6">
    <name type="scientific">Hydnum rufescens UP504</name>
    <dbReference type="NCBI Taxonomy" id="1448309"/>
    <lineage>
        <taxon>Eukaryota</taxon>
        <taxon>Fungi</taxon>
        <taxon>Dikarya</taxon>
        <taxon>Basidiomycota</taxon>
        <taxon>Agaricomycotina</taxon>
        <taxon>Agaricomycetes</taxon>
        <taxon>Cantharellales</taxon>
        <taxon>Hydnaceae</taxon>
        <taxon>Hydnum</taxon>
    </lineage>
</organism>
<reference evidence="5" key="1">
    <citation type="journal article" date="2020" name="Nat. Commun.">
        <title>Large-scale genome sequencing of mycorrhizal fungi provides insights into the early evolution of symbiotic traits.</title>
        <authorList>
            <person name="Miyauchi S."/>
            <person name="Kiss E."/>
            <person name="Kuo A."/>
            <person name="Drula E."/>
            <person name="Kohler A."/>
            <person name="Sanchez-Garcia M."/>
            <person name="Morin E."/>
            <person name="Andreopoulos B."/>
            <person name="Barry K.W."/>
            <person name="Bonito G."/>
            <person name="Buee M."/>
            <person name="Carver A."/>
            <person name="Chen C."/>
            <person name="Cichocki N."/>
            <person name="Clum A."/>
            <person name="Culley D."/>
            <person name="Crous P.W."/>
            <person name="Fauchery L."/>
            <person name="Girlanda M."/>
            <person name="Hayes R.D."/>
            <person name="Keri Z."/>
            <person name="LaButti K."/>
            <person name="Lipzen A."/>
            <person name="Lombard V."/>
            <person name="Magnuson J."/>
            <person name="Maillard F."/>
            <person name="Murat C."/>
            <person name="Nolan M."/>
            <person name="Ohm R.A."/>
            <person name="Pangilinan J."/>
            <person name="Pereira M.F."/>
            <person name="Perotto S."/>
            <person name="Peter M."/>
            <person name="Pfister S."/>
            <person name="Riley R."/>
            <person name="Sitrit Y."/>
            <person name="Stielow J.B."/>
            <person name="Szollosi G."/>
            <person name="Zifcakova L."/>
            <person name="Stursova M."/>
            <person name="Spatafora J.W."/>
            <person name="Tedersoo L."/>
            <person name="Vaario L.M."/>
            <person name="Yamada A."/>
            <person name="Yan M."/>
            <person name="Wang P."/>
            <person name="Xu J."/>
            <person name="Bruns T."/>
            <person name="Baldrian P."/>
            <person name="Vilgalys R."/>
            <person name="Dunand C."/>
            <person name="Henrissat B."/>
            <person name="Grigoriev I.V."/>
            <person name="Hibbett D."/>
            <person name="Nagy L.G."/>
            <person name="Martin F.M."/>
        </authorList>
    </citation>
    <scope>NUCLEOTIDE SEQUENCE</scope>
    <source>
        <strain evidence="5">UP504</strain>
    </source>
</reference>
<feature type="repeat" description="WD" evidence="3">
    <location>
        <begin position="31"/>
        <end position="72"/>
    </location>
</feature>
<dbReference type="SMART" id="SM00320">
    <property type="entry name" value="WD40"/>
    <property type="match status" value="4"/>
</dbReference>
<evidence type="ECO:0000256" key="4">
    <source>
        <dbReference type="SAM" id="MobiDB-lite"/>
    </source>
</evidence>
<evidence type="ECO:0000256" key="2">
    <source>
        <dbReference type="ARBA" id="ARBA00022737"/>
    </source>
</evidence>
<dbReference type="Proteomes" id="UP000886523">
    <property type="component" value="Unassembled WGS sequence"/>
</dbReference>
<proteinExistence type="predicted"/>
<evidence type="ECO:0000256" key="3">
    <source>
        <dbReference type="PROSITE-ProRule" id="PRU00221"/>
    </source>
</evidence>
<protein>
    <recommendedName>
        <fullName evidence="7">WD40 repeat-like protein</fullName>
    </recommendedName>
</protein>
<dbReference type="InterPro" id="IPR036322">
    <property type="entry name" value="WD40_repeat_dom_sf"/>
</dbReference>
<feature type="repeat" description="WD" evidence="3">
    <location>
        <begin position="115"/>
        <end position="156"/>
    </location>
</feature>
<dbReference type="PROSITE" id="PS50294">
    <property type="entry name" value="WD_REPEATS_REGION"/>
    <property type="match status" value="3"/>
</dbReference>
<dbReference type="PANTHER" id="PTHR19848">
    <property type="entry name" value="WD40 REPEAT PROTEIN"/>
    <property type="match status" value="1"/>
</dbReference>
<dbReference type="SUPFAM" id="SSF50978">
    <property type="entry name" value="WD40 repeat-like"/>
    <property type="match status" value="1"/>
</dbReference>
<dbReference type="PROSITE" id="PS00678">
    <property type="entry name" value="WD_REPEATS_1"/>
    <property type="match status" value="1"/>
</dbReference>
<dbReference type="InterPro" id="IPR001680">
    <property type="entry name" value="WD40_rpt"/>
</dbReference>
<accession>A0A9P6B560</accession>
<dbReference type="PANTHER" id="PTHR19848:SF8">
    <property type="entry name" value="F-BOX AND WD REPEAT DOMAIN CONTAINING 7"/>
    <property type="match status" value="1"/>
</dbReference>
<dbReference type="EMBL" id="MU128928">
    <property type="protein sequence ID" value="KAF9517923.1"/>
    <property type="molecule type" value="Genomic_DNA"/>
</dbReference>
<dbReference type="CDD" id="cd00200">
    <property type="entry name" value="WD40"/>
    <property type="match status" value="1"/>
</dbReference>
<gene>
    <name evidence="5" type="ORF">BS47DRAFT_418069</name>
</gene>
<dbReference type="AlphaFoldDB" id="A0A9P6B560"/>
<evidence type="ECO:0000313" key="6">
    <source>
        <dbReference type="Proteomes" id="UP000886523"/>
    </source>
</evidence>
<name>A0A9P6B560_9AGAM</name>
<feature type="region of interest" description="Disordered" evidence="4">
    <location>
        <begin position="288"/>
        <end position="330"/>
    </location>
</feature>
<dbReference type="InterPro" id="IPR019775">
    <property type="entry name" value="WD40_repeat_CS"/>
</dbReference>
<dbReference type="PROSITE" id="PS50082">
    <property type="entry name" value="WD_REPEATS_2"/>
    <property type="match status" value="3"/>
</dbReference>
<dbReference type="InterPro" id="IPR020472">
    <property type="entry name" value="WD40_PAC1"/>
</dbReference>
<comment type="caution">
    <text evidence="5">The sequence shown here is derived from an EMBL/GenBank/DDBJ whole genome shotgun (WGS) entry which is preliminary data.</text>
</comment>
<keyword evidence="2" id="KW-0677">Repeat</keyword>